<feature type="region of interest" description="Disordered" evidence="1">
    <location>
        <begin position="263"/>
        <end position="292"/>
    </location>
</feature>
<proteinExistence type="predicted"/>
<dbReference type="InterPro" id="IPR008586">
    <property type="entry name" value="DUF868_pln"/>
</dbReference>
<keyword evidence="3" id="KW-1185">Reference proteome</keyword>
<gene>
    <name evidence="2" type="ORF">Sjap_001546</name>
</gene>
<feature type="compositionally biased region" description="Polar residues" evidence="1">
    <location>
        <begin position="271"/>
        <end position="292"/>
    </location>
</feature>
<accession>A0AAP0KKA9</accession>
<evidence type="ECO:0000313" key="2">
    <source>
        <dbReference type="EMBL" id="KAK9154066.1"/>
    </source>
</evidence>
<protein>
    <submittedName>
        <fullName evidence="2">Uncharacterized protein</fullName>
    </submittedName>
</protein>
<organism evidence="2 3">
    <name type="scientific">Stephania japonica</name>
    <dbReference type="NCBI Taxonomy" id="461633"/>
    <lineage>
        <taxon>Eukaryota</taxon>
        <taxon>Viridiplantae</taxon>
        <taxon>Streptophyta</taxon>
        <taxon>Embryophyta</taxon>
        <taxon>Tracheophyta</taxon>
        <taxon>Spermatophyta</taxon>
        <taxon>Magnoliopsida</taxon>
        <taxon>Ranunculales</taxon>
        <taxon>Menispermaceae</taxon>
        <taxon>Menispermoideae</taxon>
        <taxon>Cissampelideae</taxon>
        <taxon>Stephania</taxon>
    </lineage>
</organism>
<evidence type="ECO:0000256" key="1">
    <source>
        <dbReference type="SAM" id="MobiDB-lite"/>
    </source>
</evidence>
<comment type="caution">
    <text evidence="2">The sequence shown here is derived from an EMBL/GenBank/DDBJ whole genome shotgun (WGS) entry which is preliminary data.</text>
</comment>
<dbReference type="PANTHER" id="PTHR31972:SF2">
    <property type="entry name" value="DUF868 FAMILY PROTEIN (DUF868)"/>
    <property type="match status" value="1"/>
</dbReference>
<dbReference type="Pfam" id="PF05910">
    <property type="entry name" value="DUF868"/>
    <property type="match status" value="1"/>
</dbReference>
<evidence type="ECO:0000313" key="3">
    <source>
        <dbReference type="Proteomes" id="UP001417504"/>
    </source>
</evidence>
<feature type="region of interest" description="Disordered" evidence="1">
    <location>
        <begin position="1"/>
        <end position="21"/>
    </location>
</feature>
<sequence>MAHHHAKTESVSSSDDASSANKSTQSTVTLVYHAMIVGMYRCVTVVWCKTLINHTLNITVDCNLHEDQHYICKIDFKPWHFWTKKGLKSFHVEGKKVDVFWDLRAAKFSNSGSPEPSLDYYIAMVYDEEVVLLLGDIKKKAYKRTRSRPSLADAILVHKKEQVFAKKCFTTRGKFDKKKDHDIVVEISLQGPRDPEVWISIDGIVVVHVTNLQWKFRGNETVLVNKIPVQVFWDVHDWLFSGATTSQALFIFKPGGAPTLYYGPESDRDGSTCSGETDESSVLSDQCSNQQQSGPEFTLFLYAWKIE</sequence>
<dbReference type="PANTHER" id="PTHR31972">
    <property type="entry name" value="EXPRESSED PROTEIN"/>
    <property type="match status" value="1"/>
</dbReference>
<dbReference type="EMBL" id="JBBNAE010000001">
    <property type="protein sequence ID" value="KAK9154066.1"/>
    <property type="molecule type" value="Genomic_DNA"/>
</dbReference>
<dbReference type="AlphaFoldDB" id="A0AAP0KKA9"/>
<reference evidence="2 3" key="1">
    <citation type="submission" date="2024-01" db="EMBL/GenBank/DDBJ databases">
        <title>Genome assemblies of Stephania.</title>
        <authorList>
            <person name="Yang L."/>
        </authorList>
    </citation>
    <scope>NUCLEOTIDE SEQUENCE [LARGE SCALE GENOMIC DNA]</scope>
    <source>
        <strain evidence="2">QJT</strain>
        <tissue evidence="2">Leaf</tissue>
    </source>
</reference>
<dbReference type="Proteomes" id="UP001417504">
    <property type="component" value="Unassembled WGS sequence"/>
</dbReference>
<feature type="compositionally biased region" description="Low complexity" evidence="1">
    <location>
        <begin position="10"/>
        <end position="20"/>
    </location>
</feature>
<name>A0AAP0KKA9_9MAGN</name>